<gene>
    <name evidence="2" type="primary">glgC_4</name>
    <name evidence="2" type="ORF">CM83_103900</name>
</gene>
<feature type="non-terminal residue" evidence="2">
    <location>
        <position position="1"/>
    </location>
</feature>
<proteinExistence type="predicted"/>
<feature type="region of interest" description="Disordered" evidence="1">
    <location>
        <begin position="1"/>
        <end position="34"/>
    </location>
</feature>
<sequence length="106" mass="12375">KMSSHGDSGDEQPLHDAMPILHPEGRNEERPRPNLAPTLAYDAVMDRLQRLTLELDRDRHMRGDRAPDIVPRDIREAIDPWEPSMSSKFSLYHFFEMFEEMTEQLG</sequence>
<reference evidence="2" key="2">
    <citation type="submission" date="2014-07" db="EMBL/GenBank/DDBJ databases">
        <authorList>
            <person name="Hull J."/>
        </authorList>
    </citation>
    <scope>NUCLEOTIDE SEQUENCE</scope>
</reference>
<dbReference type="AlphaFoldDB" id="A0A0A9WWC8"/>
<evidence type="ECO:0000313" key="2">
    <source>
        <dbReference type="EMBL" id="JAG10828.1"/>
    </source>
</evidence>
<keyword evidence="2" id="KW-0548">Nucleotidyltransferase</keyword>
<feature type="non-terminal residue" evidence="2">
    <location>
        <position position="106"/>
    </location>
</feature>
<dbReference type="GO" id="GO:0016779">
    <property type="term" value="F:nucleotidyltransferase activity"/>
    <property type="evidence" value="ECO:0007669"/>
    <property type="project" value="UniProtKB-KW"/>
</dbReference>
<protein>
    <submittedName>
        <fullName evidence="2">Glucose-1-phosphate adenylyltransferase</fullName>
    </submittedName>
</protein>
<accession>A0A0A9WWC8</accession>
<keyword evidence="2" id="KW-0808">Transferase</keyword>
<feature type="compositionally biased region" description="Basic and acidic residues" evidence="1">
    <location>
        <begin position="23"/>
        <end position="32"/>
    </location>
</feature>
<dbReference type="EMBL" id="GBHO01032776">
    <property type="protein sequence ID" value="JAG10828.1"/>
    <property type="molecule type" value="Transcribed_RNA"/>
</dbReference>
<organism evidence="2">
    <name type="scientific">Lygus hesperus</name>
    <name type="common">Western plant bug</name>
    <dbReference type="NCBI Taxonomy" id="30085"/>
    <lineage>
        <taxon>Eukaryota</taxon>
        <taxon>Metazoa</taxon>
        <taxon>Ecdysozoa</taxon>
        <taxon>Arthropoda</taxon>
        <taxon>Hexapoda</taxon>
        <taxon>Insecta</taxon>
        <taxon>Pterygota</taxon>
        <taxon>Neoptera</taxon>
        <taxon>Paraneoptera</taxon>
        <taxon>Hemiptera</taxon>
        <taxon>Heteroptera</taxon>
        <taxon>Panheteroptera</taxon>
        <taxon>Cimicomorpha</taxon>
        <taxon>Miridae</taxon>
        <taxon>Mirini</taxon>
        <taxon>Lygus</taxon>
    </lineage>
</organism>
<name>A0A0A9WWC8_LYGHE</name>
<reference evidence="2" key="1">
    <citation type="journal article" date="2014" name="PLoS ONE">
        <title>Transcriptome-Based Identification of ABC Transporters in the Western Tarnished Plant Bug Lygus hesperus.</title>
        <authorList>
            <person name="Hull J.J."/>
            <person name="Chaney K."/>
            <person name="Geib S.M."/>
            <person name="Fabrick J.A."/>
            <person name="Brent C.S."/>
            <person name="Walsh D."/>
            <person name="Lavine L.C."/>
        </authorList>
    </citation>
    <scope>NUCLEOTIDE SEQUENCE</scope>
</reference>
<evidence type="ECO:0000256" key="1">
    <source>
        <dbReference type="SAM" id="MobiDB-lite"/>
    </source>
</evidence>